<feature type="domain" description="Reverse transcriptase" evidence="2">
    <location>
        <begin position="437"/>
        <end position="676"/>
    </location>
</feature>
<evidence type="ECO:0000259" key="2">
    <source>
        <dbReference type="PROSITE" id="PS50878"/>
    </source>
</evidence>
<protein>
    <submittedName>
        <fullName evidence="3">5530_t:CDS:1</fullName>
    </submittedName>
</protein>
<feature type="non-terminal residue" evidence="3">
    <location>
        <position position="676"/>
    </location>
</feature>
<dbReference type="EMBL" id="CAJVPZ010035502">
    <property type="protein sequence ID" value="CAG8749214.1"/>
    <property type="molecule type" value="Genomic_DNA"/>
</dbReference>
<keyword evidence="4" id="KW-1185">Reference proteome</keyword>
<feature type="non-terminal residue" evidence="3">
    <location>
        <position position="1"/>
    </location>
</feature>
<comment type="caution">
    <text evidence="3">The sequence shown here is derived from an EMBL/GenBank/DDBJ whole genome shotgun (WGS) entry which is preliminary data.</text>
</comment>
<dbReference type="Proteomes" id="UP000789396">
    <property type="component" value="Unassembled WGS sequence"/>
</dbReference>
<gene>
    <name evidence="3" type="ORF">RFULGI_LOCUS13473</name>
</gene>
<proteinExistence type="predicted"/>
<evidence type="ECO:0000313" key="3">
    <source>
        <dbReference type="EMBL" id="CAG8749214.1"/>
    </source>
</evidence>
<feature type="compositionally biased region" description="Basic residues" evidence="1">
    <location>
        <begin position="206"/>
        <end position="221"/>
    </location>
</feature>
<name>A0A9N9IUH7_9GLOM</name>
<dbReference type="PANTHER" id="PTHR21301">
    <property type="entry name" value="REVERSE TRANSCRIPTASE"/>
    <property type="match status" value="1"/>
</dbReference>
<dbReference type="AlphaFoldDB" id="A0A9N9IUH7"/>
<sequence>KQAAIAKNFTGAINADSKALPVLAVYKQKFVSITRALSSASAKLAGATSLVSGSMHDLKVKIPANLSVGDKLAIDALVHEKLLGHYVTSTTAKVKALKEARNALIPAFKLELDNAHTRLLTEKNEGATAETIEYWKKIGDEIVTYNDQEFRRFADAFQAKLALGDTPSMVSQDLSNIVESPPTITSLYESDTESLEIIEPSSVKQKEKKSQRRRQRQKKTFKKVEKQKSLSEPTTTPATSQRPQAKRQRTPKDVSVNNISSLKYLPMYVWKSLDRGAKFQLTKYCTYQQCQKDWQETKVHIEKELARLRSKDVSAFFVNRDVLDISFNVIKSQLFNKEIFKRNRFHKSKFGINKDLERSFKYLVWNDLVVLCADKNMGLTIMDYEWYNYEVHKHLSNSNVYRKMQDTWTLDSAEVYSELYQDIKKCPNQNLVEMAMDKFLNNEPEQEFPPPLFYIIPKLHKNPISSRPITPSHSWITSTVSKYLSDNWSTHLLRLEYILPNSIKLIKDLEKLNNSQHLPLTANLYTWDVKSMYTNIDLWNLRLRIKNLLKYLRVPDYLSDFQVELLEWVCENSYVMYQNKWYKQITGLAMGSAVAPVAANMYMAQVLIESFGEPGNNSWPSIIMIRSYIDDLFAVMTDEFPLDFIGHKISNVASPSKFELEGVMGNKVSFLDLELE</sequence>
<dbReference type="PANTHER" id="PTHR21301:SF10">
    <property type="entry name" value="REVERSE TRANSCRIPTASE DOMAIN-CONTAINING PROTEIN"/>
    <property type="match status" value="1"/>
</dbReference>
<dbReference type="OrthoDB" id="2447884at2759"/>
<accession>A0A9N9IUH7</accession>
<evidence type="ECO:0000313" key="4">
    <source>
        <dbReference type="Proteomes" id="UP000789396"/>
    </source>
</evidence>
<dbReference type="PROSITE" id="PS50878">
    <property type="entry name" value="RT_POL"/>
    <property type="match status" value="1"/>
</dbReference>
<evidence type="ECO:0000256" key="1">
    <source>
        <dbReference type="SAM" id="MobiDB-lite"/>
    </source>
</evidence>
<reference evidence="3" key="1">
    <citation type="submission" date="2021-06" db="EMBL/GenBank/DDBJ databases">
        <authorList>
            <person name="Kallberg Y."/>
            <person name="Tangrot J."/>
            <person name="Rosling A."/>
        </authorList>
    </citation>
    <scope>NUCLEOTIDE SEQUENCE</scope>
    <source>
        <strain evidence="3">IN212</strain>
    </source>
</reference>
<feature type="region of interest" description="Disordered" evidence="1">
    <location>
        <begin position="202"/>
        <end position="253"/>
    </location>
</feature>
<organism evidence="3 4">
    <name type="scientific">Racocetra fulgida</name>
    <dbReference type="NCBI Taxonomy" id="60492"/>
    <lineage>
        <taxon>Eukaryota</taxon>
        <taxon>Fungi</taxon>
        <taxon>Fungi incertae sedis</taxon>
        <taxon>Mucoromycota</taxon>
        <taxon>Glomeromycotina</taxon>
        <taxon>Glomeromycetes</taxon>
        <taxon>Diversisporales</taxon>
        <taxon>Gigasporaceae</taxon>
        <taxon>Racocetra</taxon>
    </lineage>
</organism>
<dbReference type="InterPro" id="IPR000477">
    <property type="entry name" value="RT_dom"/>
</dbReference>
<feature type="compositionally biased region" description="Polar residues" evidence="1">
    <location>
        <begin position="230"/>
        <end position="243"/>
    </location>
</feature>